<dbReference type="InterPro" id="IPR006311">
    <property type="entry name" value="TAT_signal"/>
</dbReference>
<comment type="similarity">
    <text evidence="2">Belongs to the bacterial solute-binding protein 5 family.</text>
</comment>
<dbReference type="PANTHER" id="PTHR30290">
    <property type="entry name" value="PERIPLASMIC BINDING COMPONENT OF ABC TRANSPORTER"/>
    <property type="match status" value="1"/>
</dbReference>
<proteinExistence type="inferred from homology"/>
<dbReference type="PANTHER" id="PTHR30290:SF9">
    <property type="entry name" value="OLIGOPEPTIDE-BINDING PROTEIN APPA"/>
    <property type="match status" value="1"/>
</dbReference>
<name>A0A5J5GFX5_9RHOB</name>
<dbReference type="AlphaFoldDB" id="A0A5J5GFX5"/>
<dbReference type="Gene3D" id="3.40.190.10">
    <property type="entry name" value="Periplasmic binding protein-like II"/>
    <property type="match status" value="1"/>
</dbReference>
<dbReference type="SUPFAM" id="SSF53850">
    <property type="entry name" value="Periplasmic binding protein-like II"/>
    <property type="match status" value="1"/>
</dbReference>
<evidence type="ECO:0000256" key="5">
    <source>
        <dbReference type="SAM" id="SignalP"/>
    </source>
</evidence>
<keyword evidence="4 5" id="KW-0732">Signal</keyword>
<sequence>MSGRADRRALLASGLAAAVFAASGMPVRAGAGRGGVLRAAVPLAGLSDARDGLIYETLTELAPDGTLRGALATDWEPVDGARAWALTLRPDVRFHDGPAFGADDVVRTLEGAVVEGPLRVRVTLPDADPDFPLKLAVPALAIRRGELGTGAYATVAEGGARFTARRLESHWRDGTAGWFDRVELIGLDPGEARLSALRTGRVDAASGLGLHAEGRLRAGGDHEVVPGAADLEAVSHRIGRGGVPMSHPRFALHWWAA</sequence>
<evidence type="ECO:0000256" key="4">
    <source>
        <dbReference type="ARBA" id="ARBA00022729"/>
    </source>
</evidence>
<evidence type="ECO:0000256" key="2">
    <source>
        <dbReference type="ARBA" id="ARBA00005695"/>
    </source>
</evidence>
<dbReference type="EMBL" id="VYQE01000004">
    <property type="protein sequence ID" value="KAA9006910.1"/>
    <property type="molecule type" value="Genomic_DNA"/>
</dbReference>
<dbReference type="Pfam" id="PF00496">
    <property type="entry name" value="SBP_bac_5"/>
    <property type="match status" value="1"/>
</dbReference>
<feature type="domain" description="Solute-binding protein family 5" evidence="6">
    <location>
        <begin position="67"/>
        <end position="113"/>
    </location>
</feature>
<accession>A0A5J5GFX5</accession>
<dbReference type="PROSITE" id="PS51318">
    <property type="entry name" value="TAT"/>
    <property type="match status" value="1"/>
</dbReference>
<evidence type="ECO:0000256" key="3">
    <source>
        <dbReference type="ARBA" id="ARBA00022448"/>
    </source>
</evidence>
<evidence type="ECO:0000259" key="6">
    <source>
        <dbReference type="Pfam" id="PF00496"/>
    </source>
</evidence>
<feature type="signal peptide" evidence="5">
    <location>
        <begin position="1"/>
        <end position="21"/>
    </location>
</feature>
<dbReference type="InterPro" id="IPR039424">
    <property type="entry name" value="SBP_5"/>
</dbReference>
<dbReference type="GO" id="GO:1904680">
    <property type="term" value="F:peptide transmembrane transporter activity"/>
    <property type="evidence" value="ECO:0007669"/>
    <property type="project" value="TreeGrafter"/>
</dbReference>
<evidence type="ECO:0000256" key="1">
    <source>
        <dbReference type="ARBA" id="ARBA00004418"/>
    </source>
</evidence>
<evidence type="ECO:0000313" key="8">
    <source>
        <dbReference type="Proteomes" id="UP000326554"/>
    </source>
</evidence>
<keyword evidence="8" id="KW-1185">Reference proteome</keyword>
<keyword evidence="3" id="KW-0813">Transport</keyword>
<dbReference type="InterPro" id="IPR000914">
    <property type="entry name" value="SBP_5_dom"/>
</dbReference>
<feature type="chain" id="PRO_5023934004" evidence="5">
    <location>
        <begin position="22"/>
        <end position="257"/>
    </location>
</feature>
<comment type="subcellular location">
    <subcellularLocation>
        <location evidence="1">Periplasm</location>
    </subcellularLocation>
</comment>
<dbReference type="GO" id="GO:0015833">
    <property type="term" value="P:peptide transport"/>
    <property type="evidence" value="ECO:0007669"/>
    <property type="project" value="TreeGrafter"/>
</dbReference>
<dbReference type="Proteomes" id="UP000326554">
    <property type="component" value="Unassembled WGS sequence"/>
</dbReference>
<reference evidence="7 8" key="1">
    <citation type="submission" date="2019-09" db="EMBL/GenBank/DDBJ databases">
        <authorList>
            <person name="Park J.-S."/>
            <person name="Choi H.-J."/>
        </authorList>
    </citation>
    <scope>NUCLEOTIDE SEQUENCE [LARGE SCALE GENOMIC DNA]</scope>
    <source>
        <strain evidence="7 8">176SS1-4</strain>
    </source>
</reference>
<evidence type="ECO:0000313" key="7">
    <source>
        <dbReference type="EMBL" id="KAA9006910.1"/>
    </source>
</evidence>
<gene>
    <name evidence="7" type="ORF">F3S47_14155</name>
</gene>
<comment type="caution">
    <text evidence="7">The sequence shown here is derived from an EMBL/GenBank/DDBJ whole genome shotgun (WGS) entry which is preliminary data.</text>
</comment>
<organism evidence="7 8">
    <name type="scientific">Histidinibacterium aquaticum</name>
    <dbReference type="NCBI Taxonomy" id="2613962"/>
    <lineage>
        <taxon>Bacteria</taxon>
        <taxon>Pseudomonadati</taxon>
        <taxon>Pseudomonadota</taxon>
        <taxon>Alphaproteobacteria</taxon>
        <taxon>Rhodobacterales</taxon>
        <taxon>Paracoccaceae</taxon>
        <taxon>Histidinibacterium</taxon>
    </lineage>
</organism>
<dbReference type="RefSeq" id="WP_150445928.1">
    <property type="nucleotide sequence ID" value="NZ_VYQE01000004.1"/>
</dbReference>
<protein>
    <submittedName>
        <fullName evidence="7">Peptide ABC transporter substrate-binding protein</fullName>
    </submittedName>
</protein>